<dbReference type="InterPro" id="IPR006315">
    <property type="entry name" value="OM_autotransptr_brl_dom"/>
</dbReference>
<evidence type="ECO:0000256" key="3">
    <source>
        <dbReference type="SAM" id="SignalP"/>
    </source>
</evidence>
<dbReference type="EMBL" id="JBHSLV010000077">
    <property type="protein sequence ID" value="MFC5396731.1"/>
    <property type="molecule type" value="Genomic_DNA"/>
</dbReference>
<evidence type="ECO:0000313" key="6">
    <source>
        <dbReference type="Proteomes" id="UP001596104"/>
    </source>
</evidence>
<evidence type="ECO:0000256" key="1">
    <source>
        <dbReference type="ARBA" id="ARBA00022729"/>
    </source>
</evidence>
<feature type="chain" id="PRO_5047146589" evidence="3">
    <location>
        <begin position="27"/>
        <end position="1604"/>
    </location>
</feature>
<dbReference type="InterPro" id="IPR013425">
    <property type="entry name" value="Autotrns_rpt"/>
</dbReference>
<proteinExistence type="predicted"/>
<dbReference type="InterPro" id="IPR011050">
    <property type="entry name" value="Pectin_lyase_fold/virulence"/>
</dbReference>
<comment type="caution">
    <text evidence="5">The sequence shown here is derived from an EMBL/GenBank/DDBJ whole genome shotgun (WGS) entry which is preliminary data.</text>
</comment>
<dbReference type="SUPFAM" id="SSF103515">
    <property type="entry name" value="Autotransporter"/>
    <property type="match status" value="1"/>
</dbReference>
<dbReference type="NCBIfam" id="TIGR02601">
    <property type="entry name" value="autotrns_rpt"/>
    <property type="match status" value="4"/>
</dbReference>
<dbReference type="SMART" id="SM00869">
    <property type="entry name" value="Autotransporter"/>
    <property type="match status" value="1"/>
</dbReference>
<gene>
    <name evidence="5" type="ORF">ACFPPC_29200</name>
</gene>
<dbReference type="Pfam" id="PF03797">
    <property type="entry name" value="Autotransporter"/>
    <property type="match status" value="1"/>
</dbReference>
<dbReference type="InterPro" id="IPR012332">
    <property type="entry name" value="Autotransporter_pectin_lyase_C"/>
</dbReference>
<dbReference type="Gene3D" id="2.160.20.20">
    <property type="match status" value="1"/>
</dbReference>
<reference evidence="6" key="1">
    <citation type="journal article" date="2019" name="Int. J. Syst. Evol. Microbiol.">
        <title>The Global Catalogue of Microorganisms (GCM) 10K type strain sequencing project: providing services to taxonomists for standard genome sequencing and annotation.</title>
        <authorList>
            <consortium name="The Broad Institute Genomics Platform"/>
            <consortium name="The Broad Institute Genome Sequencing Center for Infectious Disease"/>
            <person name="Wu L."/>
            <person name="Ma J."/>
        </authorList>
    </citation>
    <scope>NUCLEOTIDE SEQUENCE [LARGE SCALE GENOMIC DNA]</scope>
    <source>
        <strain evidence="6">CGMCC 1.16326</strain>
    </source>
</reference>
<organism evidence="5 6">
    <name type="scientific">Bosea vestrisii</name>
    <dbReference type="NCBI Taxonomy" id="151416"/>
    <lineage>
        <taxon>Bacteria</taxon>
        <taxon>Pseudomonadati</taxon>
        <taxon>Pseudomonadota</taxon>
        <taxon>Alphaproteobacteria</taxon>
        <taxon>Hyphomicrobiales</taxon>
        <taxon>Boseaceae</taxon>
        <taxon>Bosea</taxon>
    </lineage>
</organism>
<feature type="compositionally biased region" description="Low complexity" evidence="2">
    <location>
        <begin position="47"/>
        <end position="65"/>
    </location>
</feature>
<dbReference type="InterPro" id="IPR036709">
    <property type="entry name" value="Autotransporte_beta_dom_sf"/>
</dbReference>
<accession>A0ABW0HI63</accession>
<dbReference type="Proteomes" id="UP001596104">
    <property type="component" value="Unassembled WGS sequence"/>
</dbReference>
<evidence type="ECO:0000259" key="4">
    <source>
        <dbReference type="PROSITE" id="PS51208"/>
    </source>
</evidence>
<protein>
    <submittedName>
        <fullName evidence="5">Autotransporter domain-containing protein</fullName>
    </submittedName>
</protein>
<dbReference type="Gene3D" id="2.40.128.130">
    <property type="entry name" value="Autotransporter beta-domain"/>
    <property type="match status" value="1"/>
</dbReference>
<evidence type="ECO:0000313" key="5">
    <source>
        <dbReference type="EMBL" id="MFC5396731.1"/>
    </source>
</evidence>
<keyword evidence="6" id="KW-1185">Reference proteome</keyword>
<feature type="region of interest" description="Disordered" evidence="2">
    <location>
        <begin position="41"/>
        <end position="78"/>
    </location>
</feature>
<dbReference type="InterPro" id="IPR005546">
    <property type="entry name" value="Autotransporte_beta"/>
</dbReference>
<sequence>MRLAARLRAGTALALLAMTLAGPVLANGGAGGAATGGGGGAGGNGGADNPTTPGDPGAAGTETGLGANGGGGGGAGAGTGGAGGAGVSTIFGTSGSGGAGGAHGEVNAGLPAGSAAGSDGGNGGNGIYITGAPNVGGGGGGAGGYGAVVTGAGASGSLSGIVTGGRGGDGGDADTGSGSGGFGSGGSGGSGGTGLLFTGGGATLAVTGTVRGGDGGAAGASGPAGNAASAGAGGEGIVGSDLTIVTSGTVAGGMSGDGVQAAALHFTGGTNTITFLGTTTGLTGGIIADGPTLTFDQATNVTVDNVISGLGAVIKAGTGTLTLSGANTYAGGTFVEAGTLSISADANLGVASSGIAFTGGTLQVTGTFTTGRLLNLANTGTVDVTAGQILTVNGLVMGAGGLEKTGAGTLVLTNSNVYGGGTTISDGTVSVSSDANLGGAGTTVTLNNSTIVGGAGTGADAVLRTTASFSSSRNIDFSNGGGRIETATGTTLTLTGSLTTTGSASFIKQGAGTLVLTGDSSAGYNGRTWVNEGMLRIEGGGRLGSNSAGGQAYISNGATAIVTGAGSSWETFGQMRVGEHGSGTLRIEAGGSVRTGGGAGTVGIVGGGGDSSVTITGSGSQWVGNGTQVYIGHSNAGSLTLSDDGKFELTGASSVLQAGLVGGSAGGTVNIGAAEGSAAAAAGQLVVDTVALNTSASKLVFNHTNVGYAFSADITGLGSVRQLAGITVLTSNNNDYSGQTQVLGGRLVAGSSGAFSANSDYTVATGAVLEVAGGFGTVATVGSLSGAGFVRIGVDETLITGTTNQTATFSGTFLGDGSLEFEGSGTQIYTGTGTLGGGLSICACSTGSFIVRGGSLTLGMDIEVSGGTLVVDQGGKLDNGPAVFAVTSSAFATSTVRIDGAGTKVTTGSALVIGFVEKAEVTISGGASLVGDGGAAVMSAGDGTATAVVTGAGSRWSIGGGSLFVGSLDGTGQASVTVAEGGALAIAAGDLGIGAEGTLRIGTGGRAGTVTLAAGAILNDGAIVTDFTDSATLAMAIDGTGTLTKRGSGTLNLTGTSTYTGATTVSGGKLVVNGSIANSVVTLTGGTLGGSGTVGGIVANTGATIAPGNSIGTLTVSGNVSFAGGSTYQVEVNAAGQGDRIVASGKATISGGTVQVLAESGNYAAATRYTILTATGGVSGTFTSVTSNLAFLTPSLAYDSQNVTLTMTRNGNSFGPDNGGGGTSIAATRNQGFIAISAEALGVGNPVYDTLLSATAAEARAGFDLLSGEAHAQAVSVMIDESRLARDTILSHLRGPLLTAPGQVAGAFSADLPGRKGAITMPAPVPQPRYTLWGTAFGSTGNTDADGNAASLNRRSGGALLGADVMLYDAPGSSLKVGVAGGYSQSRFDLDARLSSGKLESGHAALYAGARFGNLRLDAGAAYSWSESDIRRQVAIRGFGDLLRLQRPGSVTQGFAELGYGFAFSGVAIEPFAQLALIRVSTDAGSERGGAAALRVLSSEQTLGFSTLGLRAEAQIGAMPLFARAMLGWRHGFGELTPQARTAFIAGATPATVFAAPIDREALVAEAGLDWRISQATALGLTYSAAVGERSRDHALKGRVEMRF</sequence>
<dbReference type="PROSITE" id="PS51208">
    <property type="entry name" value="AUTOTRANSPORTER"/>
    <property type="match status" value="1"/>
</dbReference>
<keyword evidence="1 3" id="KW-0732">Signal</keyword>
<evidence type="ECO:0000256" key="2">
    <source>
        <dbReference type="SAM" id="MobiDB-lite"/>
    </source>
</evidence>
<feature type="signal peptide" evidence="3">
    <location>
        <begin position="1"/>
        <end position="26"/>
    </location>
</feature>
<feature type="region of interest" description="Disordered" evidence="2">
    <location>
        <begin position="165"/>
        <end position="185"/>
    </location>
</feature>
<feature type="domain" description="Autotransporter" evidence="4">
    <location>
        <begin position="1325"/>
        <end position="1604"/>
    </location>
</feature>
<name>A0ABW0HI63_9HYPH</name>
<dbReference type="RefSeq" id="WP_377013402.1">
    <property type="nucleotide sequence ID" value="NZ_JBHSLV010000077.1"/>
</dbReference>
<feature type="compositionally biased region" description="Gly residues" evidence="2">
    <location>
        <begin position="66"/>
        <end position="78"/>
    </location>
</feature>
<dbReference type="SUPFAM" id="SSF51126">
    <property type="entry name" value="Pectin lyase-like"/>
    <property type="match status" value="2"/>
</dbReference>
<dbReference type="NCBIfam" id="TIGR01414">
    <property type="entry name" value="autotrans_barl"/>
    <property type="match status" value="1"/>
</dbReference>
<dbReference type="Pfam" id="PF12951">
    <property type="entry name" value="PATR"/>
    <property type="match status" value="5"/>
</dbReference>